<evidence type="ECO:0000313" key="3">
    <source>
        <dbReference type="Proteomes" id="UP000746649"/>
    </source>
</evidence>
<dbReference type="Proteomes" id="UP000746649">
    <property type="component" value="Unassembled WGS sequence"/>
</dbReference>
<dbReference type="EMBL" id="JADWND010000002">
    <property type="protein sequence ID" value="MBJ8380358.1"/>
    <property type="molecule type" value="Genomic_DNA"/>
</dbReference>
<comment type="caution">
    <text evidence="2">The sequence shown here is derived from an EMBL/GenBank/DDBJ whole genome shotgun (WGS) entry which is preliminary data.</text>
</comment>
<name>A0ABS0ZNF4_9ENTR</name>
<sequence length="86" mass="9240">MSPGSLEGHSQGLQEGLLQGRQQGKKEGQREAALRIAPTMLAQGSERGWVLRVIGLNEDDRVTAPSHSCPLTQDSIASGRFLNLSD</sequence>
<dbReference type="RefSeq" id="WP_200033726.1">
    <property type="nucleotide sequence ID" value="NZ_JADWND010000002.1"/>
</dbReference>
<accession>A0ABS0ZNF4</accession>
<evidence type="ECO:0000313" key="2">
    <source>
        <dbReference type="EMBL" id="MBJ8380358.1"/>
    </source>
</evidence>
<feature type="compositionally biased region" description="Low complexity" evidence="1">
    <location>
        <begin position="11"/>
        <end position="22"/>
    </location>
</feature>
<gene>
    <name evidence="2" type="ORF">I6M88_05115</name>
</gene>
<keyword evidence="3" id="KW-1185">Reference proteome</keyword>
<feature type="region of interest" description="Disordered" evidence="1">
    <location>
        <begin position="1"/>
        <end position="31"/>
    </location>
</feature>
<evidence type="ECO:0000256" key="1">
    <source>
        <dbReference type="SAM" id="MobiDB-lite"/>
    </source>
</evidence>
<organism evidence="2 3">
    <name type="scientific">Citrobacter sedlakii</name>
    <dbReference type="NCBI Taxonomy" id="67826"/>
    <lineage>
        <taxon>Bacteria</taxon>
        <taxon>Pseudomonadati</taxon>
        <taxon>Pseudomonadota</taxon>
        <taxon>Gammaproteobacteria</taxon>
        <taxon>Enterobacterales</taxon>
        <taxon>Enterobacteriaceae</taxon>
        <taxon>Citrobacter</taxon>
        <taxon>Citrobacter freundii complex</taxon>
    </lineage>
</organism>
<protein>
    <submittedName>
        <fullName evidence="2">Rpn family recombination-promoting nuclease/putative transposase</fullName>
    </submittedName>
</protein>
<proteinExistence type="predicted"/>
<reference evidence="2 3" key="1">
    <citation type="submission" date="2020-11" db="EMBL/GenBank/DDBJ databases">
        <title>Enhanced detection system for hospital associated transmission using whole genome sequencing surveillance.</title>
        <authorList>
            <person name="Harrison L.H."/>
            <person name="Van Tyne D."/>
            <person name="Marsh J.W."/>
            <person name="Griffith M.P."/>
            <person name="Snyder D.J."/>
            <person name="Cooper V.S."/>
            <person name="Mustapha M."/>
        </authorList>
    </citation>
    <scope>NUCLEOTIDE SEQUENCE [LARGE SCALE GENOMIC DNA]</scope>
    <source>
        <strain evidence="2 3">CB00117</strain>
    </source>
</reference>